<proteinExistence type="predicted"/>
<comment type="caution">
    <text evidence="1">The sequence shown here is derived from an EMBL/GenBank/DDBJ whole genome shotgun (WGS) entry which is preliminary data.</text>
</comment>
<keyword evidence="2" id="KW-1185">Reference proteome</keyword>
<dbReference type="EMBL" id="JGYU01000014">
    <property type="protein sequence ID" value="KFI55356.1"/>
    <property type="molecule type" value="Genomic_DNA"/>
</dbReference>
<dbReference type="AlphaFoldDB" id="A0A087A9A6"/>
<evidence type="ECO:0000313" key="2">
    <source>
        <dbReference type="Proteomes" id="UP000028995"/>
    </source>
</evidence>
<organism evidence="1 2">
    <name type="scientific">Bifidobacterium choerinum</name>
    <dbReference type="NCBI Taxonomy" id="35760"/>
    <lineage>
        <taxon>Bacteria</taxon>
        <taxon>Bacillati</taxon>
        <taxon>Actinomycetota</taxon>
        <taxon>Actinomycetes</taxon>
        <taxon>Bifidobacteriales</taxon>
        <taxon>Bifidobacteriaceae</taxon>
        <taxon>Bifidobacterium</taxon>
    </lineage>
</organism>
<protein>
    <submittedName>
        <fullName evidence="1">Uncharacterized protein</fullName>
    </submittedName>
</protein>
<evidence type="ECO:0000313" key="1">
    <source>
        <dbReference type="EMBL" id="KFI55356.1"/>
    </source>
</evidence>
<dbReference type="Proteomes" id="UP000028995">
    <property type="component" value="Unassembled WGS sequence"/>
</dbReference>
<gene>
    <name evidence="1" type="ORF">BCHO_1589</name>
</gene>
<reference evidence="1 2" key="1">
    <citation type="submission" date="2014-03" db="EMBL/GenBank/DDBJ databases">
        <title>Genomics of Bifidobacteria.</title>
        <authorList>
            <person name="Ventura M."/>
            <person name="Milani C."/>
            <person name="Lugli G.A."/>
        </authorList>
    </citation>
    <scope>NUCLEOTIDE SEQUENCE [LARGE SCALE GENOMIC DNA]</scope>
    <source>
        <strain evidence="1 2">LMG 10510</strain>
    </source>
</reference>
<name>A0A087A9A6_9BIFI</name>
<sequence>MREQWESTFTALDRLMAQHDDESTVAMMDQMHHQYSE</sequence>
<accession>A0A087A9A6</accession>